<dbReference type="SUPFAM" id="SSF50037">
    <property type="entry name" value="C-terminal domain of transcriptional repressors"/>
    <property type="match status" value="1"/>
</dbReference>
<sequence length="71" mass="7670">MHLTELLPGEFANIMEINGGSHLVQQLALRGLCPGKRVTMISGRCGPIVVKIHGESLVLGRGMAHKILVDR</sequence>
<keyword evidence="4" id="KW-1185">Reference proteome</keyword>
<evidence type="ECO:0000313" key="4">
    <source>
        <dbReference type="Proteomes" id="UP000005741"/>
    </source>
</evidence>
<dbReference type="OrthoDB" id="106047at2157"/>
<dbReference type="SMART" id="SM00899">
    <property type="entry name" value="FeoA"/>
    <property type="match status" value="1"/>
</dbReference>
<dbReference type="HOGENOM" id="CLU_150646_6_3_2"/>
<dbReference type="AlphaFoldDB" id="H1YWZ5"/>
<dbReference type="InterPro" id="IPR007167">
    <property type="entry name" value="Fe-transptr_FeoA-like"/>
</dbReference>
<dbReference type="Proteomes" id="UP000005741">
    <property type="component" value="Chromosome"/>
</dbReference>
<evidence type="ECO:0000313" key="3">
    <source>
        <dbReference type="EMBL" id="EHQ34918.1"/>
    </source>
</evidence>
<name>H1YWZ5_9EURY</name>
<dbReference type="InterPro" id="IPR008988">
    <property type="entry name" value="Transcriptional_repressor_C"/>
</dbReference>
<feature type="domain" description="Ferrous iron transporter FeoA-like" evidence="2">
    <location>
        <begin position="1"/>
        <end position="71"/>
    </location>
</feature>
<keyword evidence="1" id="KW-0408">Iron</keyword>
<dbReference type="Gene3D" id="2.30.30.90">
    <property type="match status" value="1"/>
</dbReference>
<dbReference type="PANTHER" id="PTHR43151">
    <property type="entry name" value="FEOA FAMILY PROTEIN"/>
    <property type="match status" value="1"/>
</dbReference>
<proteinExistence type="predicted"/>
<organism evidence="3 4">
    <name type="scientific">Methanoplanus limicola DSM 2279</name>
    <dbReference type="NCBI Taxonomy" id="937775"/>
    <lineage>
        <taxon>Archaea</taxon>
        <taxon>Methanobacteriati</taxon>
        <taxon>Methanobacteriota</taxon>
        <taxon>Stenosarchaea group</taxon>
        <taxon>Methanomicrobia</taxon>
        <taxon>Methanomicrobiales</taxon>
        <taxon>Methanomicrobiaceae</taxon>
        <taxon>Methanoplanus</taxon>
    </lineage>
</organism>
<dbReference type="GO" id="GO:0046914">
    <property type="term" value="F:transition metal ion binding"/>
    <property type="evidence" value="ECO:0007669"/>
    <property type="project" value="InterPro"/>
</dbReference>
<accession>H1YWZ5</accession>
<dbReference type="PANTHER" id="PTHR43151:SF1">
    <property type="entry name" value="SSR2333 PROTEIN"/>
    <property type="match status" value="1"/>
</dbReference>
<dbReference type="InParanoid" id="H1YWZ5"/>
<dbReference type="STRING" id="937775.Metlim_0795"/>
<dbReference type="FunCoup" id="H1YWZ5">
    <property type="interactions" value="1"/>
</dbReference>
<dbReference type="RefSeq" id="WP_004076632.1">
    <property type="nucleotide sequence ID" value="NZ_CM001436.1"/>
</dbReference>
<protein>
    <submittedName>
        <fullName evidence="3">FeoA family protein</fullName>
    </submittedName>
</protein>
<evidence type="ECO:0000259" key="2">
    <source>
        <dbReference type="SMART" id="SM00899"/>
    </source>
</evidence>
<gene>
    <name evidence="3" type="ORF">Metlim_0795</name>
</gene>
<evidence type="ECO:0000256" key="1">
    <source>
        <dbReference type="ARBA" id="ARBA00023004"/>
    </source>
</evidence>
<dbReference type="InterPro" id="IPR038157">
    <property type="entry name" value="FeoA_core_dom"/>
</dbReference>
<reference evidence="3 4" key="1">
    <citation type="submission" date="2011-10" db="EMBL/GenBank/DDBJ databases">
        <title>The Improved High-Quality Draft genome of Methanoplanus limicola DSM 2279.</title>
        <authorList>
            <consortium name="US DOE Joint Genome Institute (JGI-PGF)"/>
            <person name="Lucas S."/>
            <person name="Copeland A."/>
            <person name="Lapidus A."/>
            <person name="Glavina del Rio T."/>
            <person name="Dalin E."/>
            <person name="Tice H."/>
            <person name="Bruce D."/>
            <person name="Goodwin L."/>
            <person name="Pitluck S."/>
            <person name="Peters L."/>
            <person name="Mikhailova N."/>
            <person name="Lu M."/>
            <person name="Kyrpides N."/>
            <person name="Mavromatis K."/>
            <person name="Ivanova N."/>
            <person name="Markowitz V."/>
            <person name="Cheng J.-F."/>
            <person name="Hugenholtz P."/>
            <person name="Woyke T."/>
            <person name="Wu D."/>
            <person name="Wirth R."/>
            <person name="Brambilla E.-M."/>
            <person name="Klenk H.-P."/>
            <person name="Eisen J.A."/>
        </authorList>
    </citation>
    <scope>NUCLEOTIDE SEQUENCE [LARGE SCALE GENOMIC DNA]</scope>
    <source>
        <strain evidence="3 4">DSM 2279</strain>
    </source>
</reference>
<dbReference type="InterPro" id="IPR053184">
    <property type="entry name" value="FeoA-like"/>
</dbReference>
<dbReference type="EMBL" id="CM001436">
    <property type="protein sequence ID" value="EHQ34918.1"/>
    <property type="molecule type" value="Genomic_DNA"/>
</dbReference>
<dbReference type="Pfam" id="PF04023">
    <property type="entry name" value="FeoA"/>
    <property type="match status" value="1"/>
</dbReference>